<dbReference type="InterPro" id="IPR023211">
    <property type="entry name" value="DNA_pol_palm_dom_sf"/>
</dbReference>
<evidence type="ECO:0000259" key="35">
    <source>
        <dbReference type="PROSITE" id="PS50089"/>
    </source>
</evidence>
<dbReference type="SUPFAM" id="SSF57850">
    <property type="entry name" value="RING/U-box"/>
    <property type="match status" value="1"/>
</dbReference>
<evidence type="ECO:0000256" key="18">
    <source>
        <dbReference type="ARBA" id="ARBA00022932"/>
    </source>
</evidence>
<dbReference type="InterPro" id="IPR045462">
    <property type="entry name" value="aa-tRNA-synth_I_cd-bd"/>
</dbReference>
<evidence type="ECO:0000256" key="2">
    <source>
        <dbReference type="ARBA" id="ARBA00005755"/>
    </source>
</evidence>
<keyword evidence="38" id="KW-1185">Reference proteome</keyword>
<dbReference type="InterPro" id="IPR013083">
    <property type="entry name" value="Znf_RING/FYVE/PHD"/>
</dbReference>
<dbReference type="InterPro" id="IPR008925">
    <property type="entry name" value="aa_tRNA-synth_I_cd-bd_sf"/>
</dbReference>
<evidence type="ECO:0000313" key="38">
    <source>
        <dbReference type="Proteomes" id="UP000663828"/>
    </source>
</evidence>
<dbReference type="GO" id="GO:0006424">
    <property type="term" value="P:glutamyl-tRNA aminoacylation"/>
    <property type="evidence" value="ECO:0007669"/>
    <property type="project" value="InterPro"/>
</dbReference>
<dbReference type="EMBL" id="CAJNOR010007572">
    <property type="protein sequence ID" value="CAF1619633.1"/>
    <property type="molecule type" value="Genomic_DNA"/>
</dbReference>
<keyword evidence="15" id="KW-0269">Exonuclease</keyword>
<dbReference type="NCBIfam" id="TIGR00464">
    <property type="entry name" value="gltX_bact"/>
    <property type="match status" value="1"/>
</dbReference>
<feature type="region of interest" description="Disordered" evidence="34">
    <location>
        <begin position="778"/>
        <end position="816"/>
    </location>
</feature>
<dbReference type="PANTHER" id="PTHR10322:SF23">
    <property type="entry name" value="DNA POLYMERASE DELTA CATALYTIC SUBUNIT"/>
    <property type="match status" value="1"/>
</dbReference>
<dbReference type="SMART" id="SM00486">
    <property type="entry name" value="POLBc"/>
    <property type="match status" value="1"/>
</dbReference>
<evidence type="ECO:0000256" key="30">
    <source>
        <dbReference type="ARBA" id="ARBA00047479"/>
    </source>
</evidence>
<dbReference type="GO" id="GO:0000049">
    <property type="term" value="F:tRNA binding"/>
    <property type="evidence" value="ECO:0007669"/>
    <property type="project" value="InterPro"/>
</dbReference>
<dbReference type="Gene3D" id="1.10.10.350">
    <property type="match status" value="1"/>
</dbReference>
<dbReference type="SMART" id="SM00184">
    <property type="entry name" value="RING"/>
    <property type="match status" value="1"/>
</dbReference>
<dbReference type="GO" id="GO:0043625">
    <property type="term" value="C:delta DNA polymerase complex"/>
    <property type="evidence" value="ECO:0007669"/>
    <property type="project" value="TreeGrafter"/>
</dbReference>
<dbReference type="Proteomes" id="UP000663828">
    <property type="component" value="Unassembled WGS sequence"/>
</dbReference>
<keyword evidence="21" id="KW-0539">Nucleus</keyword>
<evidence type="ECO:0000256" key="10">
    <source>
        <dbReference type="ARBA" id="ARBA00022723"/>
    </source>
</evidence>
<name>A0A816CFE0_ADIRI</name>
<evidence type="ECO:0000256" key="29">
    <source>
        <dbReference type="ARBA" id="ARBA00047366"/>
    </source>
</evidence>
<keyword evidence="12 33" id="KW-0863">Zinc-finger</keyword>
<evidence type="ECO:0000256" key="13">
    <source>
        <dbReference type="ARBA" id="ARBA00022801"/>
    </source>
</evidence>
<dbReference type="InterPro" id="IPR033910">
    <property type="entry name" value="GluRS_core"/>
</dbReference>
<keyword evidence="14" id="KW-0862">Zinc</keyword>
<dbReference type="GO" id="GO:0003887">
    <property type="term" value="F:DNA-directed DNA polymerase activity"/>
    <property type="evidence" value="ECO:0007669"/>
    <property type="project" value="UniProtKB-KW"/>
</dbReference>
<dbReference type="Pfam" id="PF00749">
    <property type="entry name" value="tRNA-synt_1c"/>
    <property type="match status" value="1"/>
</dbReference>
<dbReference type="InterPro" id="IPR050240">
    <property type="entry name" value="DNA_pol_type-B"/>
</dbReference>
<dbReference type="InterPro" id="IPR006134">
    <property type="entry name" value="DNA-dir_DNA_pol_B_multi_dom"/>
</dbReference>
<comment type="similarity">
    <text evidence="2">Belongs to the DNA polymerase type-B family.</text>
</comment>
<dbReference type="Gene3D" id="2.40.50.730">
    <property type="match status" value="2"/>
</dbReference>
<dbReference type="Gene3D" id="3.30.420.10">
    <property type="entry name" value="Ribonuclease H-like superfamily/Ribonuclease H"/>
    <property type="match status" value="1"/>
</dbReference>
<dbReference type="InterPro" id="IPR036397">
    <property type="entry name" value="RNaseH_sf"/>
</dbReference>
<feature type="domain" description="SWIM-type" evidence="36">
    <location>
        <begin position="594"/>
        <end position="626"/>
    </location>
</feature>
<evidence type="ECO:0000256" key="15">
    <source>
        <dbReference type="ARBA" id="ARBA00022839"/>
    </source>
</evidence>
<feature type="domain" description="RING-type" evidence="35">
    <location>
        <begin position="692"/>
        <end position="739"/>
    </location>
</feature>
<evidence type="ECO:0000256" key="20">
    <source>
        <dbReference type="ARBA" id="ARBA00023146"/>
    </source>
</evidence>
<keyword evidence="5" id="KW-0436">Ligase</keyword>
<comment type="caution">
    <text evidence="37">The sequence shown here is derived from an EMBL/GenBank/DDBJ whole genome shotgun (WGS) entry which is preliminary data.</text>
</comment>
<gene>
    <name evidence="37" type="ORF">XAT740_LOCUS50055</name>
</gene>
<keyword evidence="16" id="KW-0067">ATP-binding</keyword>
<dbReference type="InterPro" id="IPR006133">
    <property type="entry name" value="DNA-dir_DNA_pol_B_exonuc"/>
</dbReference>
<dbReference type="GO" id="GO:0004818">
    <property type="term" value="F:glutamate-tRNA ligase activity"/>
    <property type="evidence" value="ECO:0007669"/>
    <property type="project" value="UniProtKB-EC"/>
</dbReference>
<dbReference type="InterPro" id="IPR004527">
    <property type="entry name" value="Glu-tRNA-ligase_bac/mito"/>
</dbReference>
<evidence type="ECO:0000313" key="37">
    <source>
        <dbReference type="EMBL" id="CAF1619633.1"/>
    </source>
</evidence>
<dbReference type="GO" id="GO:0005524">
    <property type="term" value="F:ATP binding"/>
    <property type="evidence" value="ECO:0007669"/>
    <property type="project" value="UniProtKB-KW"/>
</dbReference>
<evidence type="ECO:0000256" key="33">
    <source>
        <dbReference type="PROSITE-ProRule" id="PRU00175"/>
    </source>
</evidence>
<dbReference type="CDD" id="cd00808">
    <property type="entry name" value="GluRS_core"/>
    <property type="match status" value="1"/>
</dbReference>
<evidence type="ECO:0000256" key="32">
    <source>
        <dbReference type="ARBA" id="ARBA00049244"/>
    </source>
</evidence>
<dbReference type="SUPFAM" id="SSF52374">
    <property type="entry name" value="Nucleotidylyl transferase"/>
    <property type="match status" value="1"/>
</dbReference>
<comment type="subcellular location">
    <subcellularLocation>
        <location evidence="1">Nucleus</location>
    </subcellularLocation>
</comment>
<feature type="non-terminal residue" evidence="37">
    <location>
        <position position="1510"/>
    </location>
</feature>
<dbReference type="FunFam" id="3.30.420.10:FF:000004">
    <property type="entry name" value="DNA polymerase"/>
    <property type="match status" value="1"/>
</dbReference>
<feature type="compositionally biased region" description="Acidic residues" evidence="34">
    <location>
        <begin position="801"/>
        <end position="816"/>
    </location>
</feature>
<dbReference type="Gene3D" id="1.10.287.690">
    <property type="entry name" value="Helix hairpin bin"/>
    <property type="match status" value="1"/>
</dbReference>
<comment type="catalytic activity">
    <reaction evidence="32">
        <text>DNA(n) + a 2'-deoxyribonucleoside 5'-triphosphate = DNA(n+1) + diphosphate</text>
        <dbReference type="Rhea" id="RHEA:22508"/>
        <dbReference type="Rhea" id="RHEA-COMP:17339"/>
        <dbReference type="Rhea" id="RHEA-COMP:17340"/>
        <dbReference type="ChEBI" id="CHEBI:33019"/>
        <dbReference type="ChEBI" id="CHEBI:61560"/>
        <dbReference type="ChEBI" id="CHEBI:173112"/>
        <dbReference type="EC" id="2.7.7.7"/>
    </reaction>
</comment>
<evidence type="ECO:0000256" key="5">
    <source>
        <dbReference type="ARBA" id="ARBA00022598"/>
    </source>
</evidence>
<dbReference type="GO" id="GO:0008296">
    <property type="term" value="F:3'-5'-DNA exonuclease activity"/>
    <property type="evidence" value="ECO:0007669"/>
    <property type="project" value="TreeGrafter"/>
</dbReference>
<accession>A0A816CFE0</accession>
<dbReference type="SUPFAM" id="SSF56672">
    <property type="entry name" value="DNA/RNA polymerases"/>
    <property type="match status" value="1"/>
</dbReference>
<keyword evidence="18" id="KW-0239">DNA-directed DNA polymerase</keyword>
<dbReference type="GO" id="GO:0050561">
    <property type="term" value="F:glutamate-tRNA(Gln) ligase activity"/>
    <property type="evidence" value="ECO:0007669"/>
    <property type="project" value="UniProtKB-EC"/>
</dbReference>
<evidence type="ECO:0000256" key="19">
    <source>
        <dbReference type="ARBA" id="ARBA00023125"/>
    </source>
</evidence>
<evidence type="ECO:0000256" key="34">
    <source>
        <dbReference type="SAM" id="MobiDB-lite"/>
    </source>
</evidence>
<dbReference type="GO" id="GO:0006297">
    <property type="term" value="P:nucleotide-excision repair, DNA gap filling"/>
    <property type="evidence" value="ECO:0007669"/>
    <property type="project" value="TreeGrafter"/>
</dbReference>
<dbReference type="InterPro" id="IPR020751">
    <property type="entry name" value="aa-tRNA-synth_I_codon-bd_sub2"/>
</dbReference>
<evidence type="ECO:0000256" key="6">
    <source>
        <dbReference type="ARBA" id="ARBA00022679"/>
    </source>
</evidence>
<keyword evidence="19" id="KW-0238">DNA-binding</keyword>
<evidence type="ECO:0000256" key="31">
    <source>
        <dbReference type="ARBA" id="ARBA00047689"/>
    </source>
</evidence>
<dbReference type="Pfam" id="PF00136">
    <property type="entry name" value="DNA_pol_B"/>
    <property type="match status" value="1"/>
</dbReference>
<dbReference type="Pfam" id="PF03104">
    <property type="entry name" value="DNA_pol_B_exo1"/>
    <property type="match status" value="1"/>
</dbReference>
<keyword evidence="20" id="KW-0030">Aminoacyl-tRNA synthetase</keyword>
<keyword evidence="11" id="KW-0547">Nucleotide-binding</keyword>
<dbReference type="InterPro" id="IPR001841">
    <property type="entry name" value="Znf_RING"/>
</dbReference>
<dbReference type="PROSITE" id="PS50966">
    <property type="entry name" value="ZF_SWIM"/>
    <property type="match status" value="1"/>
</dbReference>
<dbReference type="InterPro" id="IPR007527">
    <property type="entry name" value="Znf_SWIM"/>
</dbReference>
<evidence type="ECO:0000256" key="25">
    <source>
        <dbReference type="ARBA" id="ARBA00044054"/>
    </source>
</evidence>
<evidence type="ECO:0000256" key="28">
    <source>
        <dbReference type="ARBA" id="ARBA00044313"/>
    </source>
</evidence>
<evidence type="ECO:0000256" key="24">
    <source>
        <dbReference type="ARBA" id="ARBA00042791"/>
    </source>
</evidence>
<dbReference type="SUPFAM" id="SSF48163">
    <property type="entry name" value="An anticodon-binding domain of class I aminoacyl-tRNA synthetases"/>
    <property type="match status" value="1"/>
</dbReference>
<dbReference type="Pfam" id="PF24055">
    <property type="entry name" value="POL3_N"/>
    <property type="match status" value="1"/>
</dbReference>
<keyword evidence="17" id="KW-0648">Protein biosynthesis</keyword>
<proteinExistence type="inferred from homology"/>
<evidence type="ECO:0000256" key="7">
    <source>
        <dbReference type="ARBA" id="ARBA00022695"/>
    </source>
</evidence>
<dbReference type="HAMAP" id="MF_00022">
    <property type="entry name" value="Glu_tRNA_synth_type1"/>
    <property type="match status" value="1"/>
</dbReference>
<evidence type="ECO:0000256" key="21">
    <source>
        <dbReference type="ARBA" id="ARBA00023242"/>
    </source>
</evidence>
<dbReference type="FunFam" id="1.10.287.690:FF:000001">
    <property type="entry name" value="DNA polymerase"/>
    <property type="match status" value="1"/>
</dbReference>
<evidence type="ECO:0000256" key="9">
    <source>
        <dbReference type="ARBA" id="ARBA00022722"/>
    </source>
</evidence>
<protein>
    <recommendedName>
        <fullName evidence="22">DNA polymerase delta catalytic subunit</fullName>
        <ecNumber evidence="3">2.7.7.7</ecNumber>
        <ecNumber evidence="4">6.1.1.17</ecNumber>
        <ecNumber evidence="25">6.1.1.24</ecNumber>
    </recommendedName>
    <alternativeName>
        <fullName evidence="24">3'-5' exodeoxyribonuclease</fullName>
    </alternativeName>
    <alternativeName>
        <fullName evidence="28">Glutamate--tRNA(Gln) ligase EARS2, mitochondrial</fullName>
    </alternativeName>
    <alternativeName>
        <fullName evidence="23">Glutamyl-tRNA synthetase</fullName>
    </alternativeName>
    <alternativeName>
        <fullName evidence="27">Mitochondrial glutamyl-tRNA synthetase</fullName>
    </alternativeName>
    <alternativeName>
        <fullName evidence="26">Nondiscriminating glutamyl-tRNA synthetase EARS2, mitochondrial</fullName>
    </alternativeName>
</protein>
<dbReference type="Gene3D" id="3.30.40.10">
    <property type="entry name" value="Zinc/RING finger domain, C3HC4 (zinc finger)"/>
    <property type="match status" value="1"/>
</dbReference>
<dbReference type="EC" id="6.1.1.24" evidence="25"/>
<comment type="catalytic activity">
    <reaction evidence="29">
        <text>tRNA(Glu) + L-glutamate + ATP = L-glutamyl-tRNA(Glu) + AMP + diphosphate</text>
        <dbReference type="Rhea" id="RHEA:23540"/>
        <dbReference type="Rhea" id="RHEA-COMP:9663"/>
        <dbReference type="Rhea" id="RHEA-COMP:9680"/>
        <dbReference type="ChEBI" id="CHEBI:29985"/>
        <dbReference type="ChEBI" id="CHEBI:30616"/>
        <dbReference type="ChEBI" id="CHEBI:33019"/>
        <dbReference type="ChEBI" id="CHEBI:78442"/>
        <dbReference type="ChEBI" id="CHEBI:78520"/>
        <dbReference type="ChEBI" id="CHEBI:456215"/>
        <dbReference type="EC" id="6.1.1.17"/>
    </reaction>
    <physiologicalReaction direction="left-to-right" evidence="29">
        <dbReference type="Rhea" id="RHEA:23541"/>
    </physiologicalReaction>
</comment>
<evidence type="ECO:0000256" key="23">
    <source>
        <dbReference type="ARBA" id="ARBA00030865"/>
    </source>
</evidence>
<dbReference type="PROSITE" id="PS50089">
    <property type="entry name" value="ZF_RING_2"/>
    <property type="match status" value="1"/>
</dbReference>
<dbReference type="EC" id="6.1.1.17" evidence="4"/>
<keyword evidence="9" id="KW-0540">Nuclease</keyword>
<dbReference type="InterPro" id="IPR020058">
    <property type="entry name" value="Glu/Gln-tRNA-synth_Ib_cat-dom"/>
</dbReference>
<evidence type="ECO:0000256" key="12">
    <source>
        <dbReference type="ARBA" id="ARBA00022771"/>
    </source>
</evidence>
<dbReference type="GO" id="GO:0008270">
    <property type="term" value="F:zinc ion binding"/>
    <property type="evidence" value="ECO:0007669"/>
    <property type="project" value="UniProtKB-KW"/>
</dbReference>
<comment type="catalytic activity">
    <reaction evidence="30">
        <text>tRNA(Glx) + L-glutamate + ATP = L-glutamyl-tRNA(Glx) + AMP + diphosphate</text>
        <dbReference type="Rhea" id="RHEA:18397"/>
        <dbReference type="Rhea" id="RHEA-COMP:9713"/>
        <dbReference type="Rhea" id="RHEA-COMP:9716"/>
        <dbReference type="ChEBI" id="CHEBI:29985"/>
        <dbReference type="ChEBI" id="CHEBI:30616"/>
        <dbReference type="ChEBI" id="CHEBI:33019"/>
        <dbReference type="ChEBI" id="CHEBI:78442"/>
        <dbReference type="ChEBI" id="CHEBI:78520"/>
        <dbReference type="ChEBI" id="CHEBI:456215"/>
        <dbReference type="EC" id="6.1.1.24"/>
    </reaction>
    <physiologicalReaction direction="left-to-right" evidence="30">
        <dbReference type="Rhea" id="RHEA:18398"/>
    </physiologicalReaction>
</comment>
<keyword evidence="7" id="KW-0548">Nucleotidyltransferase</keyword>
<dbReference type="InterPro" id="IPR012337">
    <property type="entry name" value="RNaseH-like_sf"/>
</dbReference>
<evidence type="ECO:0000256" key="3">
    <source>
        <dbReference type="ARBA" id="ARBA00012417"/>
    </source>
</evidence>
<organism evidence="37 38">
    <name type="scientific">Adineta ricciae</name>
    <name type="common">Rotifer</name>
    <dbReference type="NCBI Taxonomy" id="249248"/>
    <lineage>
        <taxon>Eukaryota</taxon>
        <taxon>Metazoa</taxon>
        <taxon>Spiralia</taxon>
        <taxon>Gnathifera</taxon>
        <taxon>Rotifera</taxon>
        <taxon>Eurotatoria</taxon>
        <taxon>Bdelloidea</taxon>
        <taxon>Adinetida</taxon>
        <taxon>Adinetidae</taxon>
        <taxon>Adineta</taxon>
    </lineage>
</organism>
<evidence type="ECO:0000256" key="16">
    <source>
        <dbReference type="ARBA" id="ARBA00022840"/>
    </source>
</evidence>
<evidence type="ECO:0000256" key="4">
    <source>
        <dbReference type="ARBA" id="ARBA00012835"/>
    </source>
</evidence>
<dbReference type="InterPro" id="IPR014729">
    <property type="entry name" value="Rossmann-like_a/b/a_fold"/>
</dbReference>
<keyword evidence="10" id="KW-0479">Metal-binding</keyword>
<evidence type="ECO:0000256" key="22">
    <source>
        <dbReference type="ARBA" id="ARBA00024411"/>
    </source>
</evidence>
<keyword evidence="13" id="KW-0378">Hydrolase</keyword>
<evidence type="ECO:0000256" key="8">
    <source>
        <dbReference type="ARBA" id="ARBA00022705"/>
    </source>
</evidence>
<sequence>MSSIRVRFAPSPTGQLHFGGLRTALYNYLFAKSSNGKFLLRIEDTDRERTVPGAKEQIQSVLQWTRVQPDEPPVIQSERAETYRIHLNKLFGKFNHQNQPHIYRCFCTTDRLMLLRHDCKRRSQPYRYDGRCRKLTDKQQSEYVQQGVPYVVRFSLPTDEQGIQKYDDLVYGHHEHNPYATEGDFILLKSDGYPTYHLANVIDDHLMNITHVLRGHEWQTSTSKHLLLYKAFGWTPPMFGHLPLLERERGRKLSKRDTENAINPIEIEPYREKGYYPDALLNFVALCGGGGFIDHETIPGKTLDEMIPMFNINLFSRHAAIVDFKKLSVCQRAHLKRAYDQSNDSRQVVIDELREKVRKYYPEKDPTSLQLQNDYLAKCLNMIDYRISLLDELFTDKSYEYVWKDPEVKQDLIDNVDQFRFVIQQTLTNLDQMRFSHDEVKNFVKIYQPKQITNKQIFRIWRLILCGCLQGPPVHEISTFFGSDVVRKRFENALKILDQQNENVQMLISPTTPVIQPESHDTQENVYPSPVDYDDQLQILSPSPPNQQLLSERQIVFDKALGQMLTRHYYLVHHEFLSFDRFEGWIYTYNRHRYRIIISYTSSCSCREFQRNHVCKHFLFVLKRIFNVNLYSPDIRLAIMLYHQFTSIDLEQIFQGQTRRLCPIVTPMAEEKKKEKLPLSLKRQSVDHSDVCPICFERLLVRDKKLVTCFYSCGKSMHANCMKEWKRVKGKSTNCPLCQAKWMSESAAEKAVLQHYSHRSYPFFLVMSVTNNFKRKTFAGQNSAPVPANGAQAKRPKRSNEDDEEDFMDDPTFDDADNENKENAVELGQGPAYEATHVKWSRPDIPTINASTDKIIFQQVDLDTYTQTEGTPNALDKSRPHTHGHSTVIRLYGVTDEGYSVMAHLHGYVPYFYASLPSDKFTAADCERFKQNFHAALRSEMRGKDVISSDLVLSVEIEQKASIYGFHPDAKKNQVLKISLLLSRLIATSRRILEGGFSWTGNKNQLDGYKTYESNIDFEIRLMADLNIVGCNWIEIPAGKYFIRQVIARGITQQLKLQSRCQIELDVWAHDIISYPADGEWQRIAPLRIMSYDIECAGRKGIFPEPEHDPVIQIASMVIRQGEKEEFIKTVFTLGTCANIAGVEVIECKTEHELLEKWADFLREVDPDIITGYNIQNFDFAYLLARAKHLNISTFSYLGRLKDVKTTARTTVLQSKQLGRRENKQINLEGRILFDLLLVLLREYKLRSYTLNAVSFHFLQQQKEDVQHSIISDLQNGNAQTRHRLAVYCLKDAYLPLRLLEKLMSLINYMEMARVTGVPMNYLLQRGQQIKVISQILRKCKEKNLLIPAMKVNDNGDDFTGATVIEPIRGYYDTPITTLDFSSLYPSIMQAHNLCYSTLITDGRIKQNLSEDDYITTPSGNCFVKSSVRRGLLPEILENLLSARKRAKQMMKEETDEFRKKVLDGRQNALKISANSVYGFTGAQVGKLPCLEISQSVTSIGREMIEKTKT</sequence>
<dbReference type="GO" id="GO:0006287">
    <property type="term" value="P:base-excision repair, gap-filling"/>
    <property type="evidence" value="ECO:0007669"/>
    <property type="project" value="TreeGrafter"/>
</dbReference>
<dbReference type="Gene3D" id="3.90.1600.10">
    <property type="entry name" value="Palm domain of DNA polymerase"/>
    <property type="match status" value="1"/>
</dbReference>
<evidence type="ECO:0000259" key="36">
    <source>
        <dbReference type="PROSITE" id="PS50966"/>
    </source>
</evidence>
<dbReference type="SUPFAM" id="SSF53098">
    <property type="entry name" value="Ribonuclease H-like"/>
    <property type="match status" value="1"/>
</dbReference>
<dbReference type="InterPro" id="IPR006172">
    <property type="entry name" value="DNA-dir_DNA_pol_B"/>
</dbReference>
<dbReference type="InterPro" id="IPR056435">
    <property type="entry name" value="DPOD/Z_N"/>
</dbReference>
<dbReference type="Gene3D" id="3.40.50.620">
    <property type="entry name" value="HUPs"/>
    <property type="match status" value="1"/>
</dbReference>
<reference evidence="37" key="1">
    <citation type="submission" date="2021-02" db="EMBL/GenBank/DDBJ databases">
        <authorList>
            <person name="Nowell W R."/>
        </authorList>
    </citation>
    <scope>NUCLEOTIDE SEQUENCE</scope>
</reference>
<comment type="catalytic activity">
    <reaction evidence="31">
        <text>tRNA(Gln) + L-glutamate + ATP = L-glutamyl-tRNA(Gln) + AMP + diphosphate</text>
        <dbReference type="Rhea" id="RHEA:64612"/>
        <dbReference type="Rhea" id="RHEA-COMP:9662"/>
        <dbReference type="Rhea" id="RHEA-COMP:9684"/>
        <dbReference type="ChEBI" id="CHEBI:29985"/>
        <dbReference type="ChEBI" id="CHEBI:30616"/>
        <dbReference type="ChEBI" id="CHEBI:33019"/>
        <dbReference type="ChEBI" id="CHEBI:78442"/>
        <dbReference type="ChEBI" id="CHEBI:78520"/>
        <dbReference type="ChEBI" id="CHEBI:456215"/>
    </reaction>
    <physiologicalReaction direction="left-to-right" evidence="31">
        <dbReference type="Rhea" id="RHEA:64613"/>
    </physiologicalReaction>
</comment>
<dbReference type="PANTHER" id="PTHR10322">
    <property type="entry name" value="DNA POLYMERASE CATALYTIC SUBUNIT"/>
    <property type="match status" value="1"/>
</dbReference>
<evidence type="ECO:0000256" key="17">
    <source>
        <dbReference type="ARBA" id="ARBA00022917"/>
    </source>
</evidence>
<evidence type="ECO:0000256" key="26">
    <source>
        <dbReference type="ARBA" id="ARBA00044142"/>
    </source>
</evidence>
<dbReference type="PRINTS" id="PR00987">
    <property type="entry name" value="TRNASYNTHGLU"/>
</dbReference>
<dbReference type="EC" id="2.7.7.7" evidence="3"/>
<evidence type="ECO:0000256" key="14">
    <source>
        <dbReference type="ARBA" id="ARBA00022833"/>
    </source>
</evidence>
<dbReference type="GO" id="GO:0003677">
    <property type="term" value="F:DNA binding"/>
    <property type="evidence" value="ECO:0007669"/>
    <property type="project" value="UniProtKB-KW"/>
</dbReference>
<dbReference type="CDD" id="cd05777">
    <property type="entry name" value="DNA_polB_delta_exo"/>
    <property type="match status" value="1"/>
</dbReference>
<dbReference type="InterPro" id="IPR000924">
    <property type="entry name" value="Glu/Gln-tRNA-synth"/>
</dbReference>
<dbReference type="Pfam" id="PF13639">
    <property type="entry name" value="zf-RING_2"/>
    <property type="match status" value="1"/>
</dbReference>
<dbReference type="Pfam" id="PF19269">
    <property type="entry name" value="Anticodon_2"/>
    <property type="match status" value="1"/>
</dbReference>
<evidence type="ECO:0000256" key="1">
    <source>
        <dbReference type="ARBA" id="ARBA00004123"/>
    </source>
</evidence>
<keyword evidence="6" id="KW-0808">Transferase</keyword>
<keyword evidence="8" id="KW-0235">DNA replication</keyword>
<evidence type="ECO:0000256" key="27">
    <source>
        <dbReference type="ARBA" id="ARBA00044251"/>
    </source>
</evidence>
<dbReference type="InterPro" id="IPR043502">
    <property type="entry name" value="DNA/RNA_pol_sf"/>
</dbReference>
<dbReference type="GO" id="GO:0045004">
    <property type="term" value="P:DNA replication proofreading"/>
    <property type="evidence" value="ECO:0007669"/>
    <property type="project" value="TreeGrafter"/>
</dbReference>
<evidence type="ECO:0000256" key="11">
    <source>
        <dbReference type="ARBA" id="ARBA00022741"/>
    </source>
</evidence>